<dbReference type="AlphaFoldDB" id="A0A0M6WPF0"/>
<dbReference type="PANTHER" id="PTHR11124">
    <property type="entry name" value="VACUOLAR SORTING PROTEIN VPS29"/>
    <property type="match status" value="1"/>
</dbReference>
<dbReference type="STRING" id="301302.ERS852420_02407"/>
<evidence type="ECO:0000313" key="4">
    <source>
        <dbReference type="EMBL" id="CRL39212.1"/>
    </source>
</evidence>
<evidence type="ECO:0000256" key="2">
    <source>
        <dbReference type="RuleBase" id="RU362039"/>
    </source>
</evidence>
<dbReference type="OrthoDB" id="9800565at2"/>
<dbReference type="InterPro" id="IPR029052">
    <property type="entry name" value="Metallo-depent_PP-like"/>
</dbReference>
<comment type="cofactor">
    <cofactor evidence="2">
        <name>a divalent metal cation</name>
        <dbReference type="ChEBI" id="CHEBI:60240"/>
    </cofactor>
</comment>
<dbReference type="InterPro" id="IPR024654">
    <property type="entry name" value="Calcineurin-like_PHP_lpxH"/>
</dbReference>
<name>A0A0M6WPF0_9FIRM</name>
<dbReference type="GO" id="GO:0016787">
    <property type="term" value="F:hydrolase activity"/>
    <property type="evidence" value="ECO:0007669"/>
    <property type="project" value="UniProtKB-UniRule"/>
</dbReference>
<evidence type="ECO:0000313" key="5">
    <source>
        <dbReference type="Proteomes" id="UP000049979"/>
    </source>
</evidence>
<evidence type="ECO:0000259" key="3">
    <source>
        <dbReference type="Pfam" id="PF12850"/>
    </source>
</evidence>
<gene>
    <name evidence="4" type="ORF">M72_29211</name>
</gene>
<feature type="domain" description="Calcineurin-like phosphoesterase" evidence="3">
    <location>
        <begin position="3"/>
        <end position="146"/>
    </location>
</feature>
<dbReference type="Proteomes" id="UP000049979">
    <property type="component" value="Unassembled WGS sequence"/>
</dbReference>
<dbReference type="InterPro" id="IPR000979">
    <property type="entry name" value="Phosphodiesterase_MJ0936/Vps29"/>
</dbReference>
<accession>A0A0M6WPF0</accession>
<evidence type="ECO:0000256" key="1">
    <source>
        <dbReference type="ARBA" id="ARBA00008950"/>
    </source>
</evidence>
<keyword evidence="2" id="KW-0479">Metal-binding</keyword>
<dbReference type="SUPFAM" id="SSF56300">
    <property type="entry name" value="Metallo-dependent phosphatases"/>
    <property type="match status" value="1"/>
</dbReference>
<dbReference type="EC" id="3.1.4.-" evidence="2"/>
<comment type="similarity">
    <text evidence="1 2">Belongs to the metallophosphoesterase superfamily. YfcE family.</text>
</comment>
<proteinExistence type="inferred from homology"/>
<dbReference type="EMBL" id="CVRR01000021">
    <property type="protein sequence ID" value="CRL39212.1"/>
    <property type="molecule type" value="Genomic_DNA"/>
</dbReference>
<dbReference type="NCBIfam" id="TIGR00040">
    <property type="entry name" value="yfcE"/>
    <property type="match status" value="1"/>
</dbReference>
<dbReference type="RefSeq" id="WP_055068011.1">
    <property type="nucleotide sequence ID" value="NZ_CP173697.1"/>
</dbReference>
<sequence>MKKILVLSDSHGNVNNMVTAVSRLQPDIIIHLGDCWADAEQLHRKFPMTIMEQVPGNCDCRQDIPERILLIEGKKILICHGHTFNVKAGYLNLEYAAEERKVDAALFGHTHRVFYDKHNRIAYMNPGSIGQPPYGIPPSYGILQVDGSSNTIATDVIYLEENN</sequence>
<protein>
    <recommendedName>
        <fullName evidence="2">Phosphoesterase</fullName>
        <ecNumber evidence="2">3.1.4.-</ecNumber>
    </recommendedName>
</protein>
<dbReference type="Pfam" id="PF12850">
    <property type="entry name" value="Metallophos_2"/>
    <property type="match status" value="1"/>
</dbReference>
<reference evidence="5" key="1">
    <citation type="submission" date="2015-05" db="EMBL/GenBank/DDBJ databases">
        <authorList>
            <consortium name="Pathogen Informatics"/>
        </authorList>
    </citation>
    <scope>NUCLEOTIDE SEQUENCE [LARGE SCALE GENOMIC DNA]</scope>
    <source>
        <strain evidence="5">M72</strain>
    </source>
</reference>
<dbReference type="Gene3D" id="3.60.21.10">
    <property type="match status" value="1"/>
</dbReference>
<organism evidence="4 5">
    <name type="scientific">Roseburia faecis</name>
    <dbReference type="NCBI Taxonomy" id="301302"/>
    <lineage>
        <taxon>Bacteria</taxon>
        <taxon>Bacillati</taxon>
        <taxon>Bacillota</taxon>
        <taxon>Clostridia</taxon>
        <taxon>Lachnospirales</taxon>
        <taxon>Lachnospiraceae</taxon>
        <taxon>Roseburia</taxon>
    </lineage>
</organism>
<dbReference type="GO" id="GO:0046872">
    <property type="term" value="F:metal ion binding"/>
    <property type="evidence" value="ECO:0007669"/>
    <property type="project" value="UniProtKB-KW"/>
</dbReference>
<keyword evidence="5" id="KW-1185">Reference proteome</keyword>